<dbReference type="OMA" id="YNADNLV"/>
<reference evidence="5" key="4">
    <citation type="journal article" date="2022" name="Microb. Genom.">
        <title>A global pangenome for the wheat fungal pathogen Pyrenophora tritici-repentis and prediction of effector protein structural homology.</title>
        <authorList>
            <person name="Moolhuijzen P.M."/>
            <person name="See P.T."/>
            <person name="Shi G."/>
            <person name="Powell H.R."/>
            <person name="Cockram J."/>
            <person name="Jorgensen L.N."/>
            <person name="Benslimane H."/>
            <person name="Strelkov S.E."/>
            <person name="Turner J."/>
            <person name="Liu Z."/>
            <person name="Moffat C.S."/>
        </authorList>
    </citation>
    <scope>NUCLEOTIDE SEQUENCE [LARGE SCALE GENOMIC DNA]</scope>
</reference>
<evidence type="ECO:0000313" key="2">
    <source>
        <dbReference type="EMBL" id="KAF7565957.1"/>
    </source>
</evidence>
<evidence type="ECO:0000313" key="5">
    <source>
        <dbReference type="Proteomes" id="UP000249757"/>
    </source>
</evidence>
<feature type="region of interest" description="Disordered" evidence="1">
    <location>
        <begin position="191"/>
        <end position="258"/>
    </location>
</feature>
<proteinExistence type="predicted"/>
<reference evidence="3" key="3">
    <citation type="journal article" date="2022" name="bioRxiv">
        <title>A global pangenome for the wheat fungal pathogen Pyrenophora tritici-repentis and prediction of effector protein structural homology.</title>
        <authorList>
            <person name="Moolhuijzen P."/>
            <person name="See P.T."/>
            <person name="Shi G."/>
            <person name="Powell H.R."/>
            <person name="Cockram J."/>
            <person name="Jorgensen L.N."/>
            <person name="Benslimane H."/>
            <person name="Strelkov S.E."/>
            <person name="Turner J."/>
            <person name="Liu Z."/>
            <person name="Moffat C.S."/>
        </authorList>
    </citation>
    <scope>NUCLEOTIDE SEQUENCE</scope>
    <source>
        <strain evidence="3">86-124</strain>
    </source>
</reference>
<organism evidence="2 4">
    <name type="scientific">Pyrenophora tritici-repentis</name>
    <dbReference type="NCBI Taxonomy" id="45151"/>
    <lineage>
        <taxon>Eukaryota</taxon>
        <taxon>Fungi</taxon>
        <taxon>Dikarya</taxon>
        <taxon>Ascomycota</taxon>
        <taxon>Pezizomycotina</taxon>
        <taxon>Dothideomycetes</taxon>
        <taxon>Pleosporomycetidae</taxon>
        <taxon>Pleosporales</taxon>
        <taxon>Pleosporineae</taxon>
        <taxon>Pleosporaceae</taxon>
        <taxon>Pyrenophora</taxon>
    </lineage>
</organism>
<dbReference type="Proteomes" id="UP000245464">
    <property type="component" value="Chromosome 10"/>
</dbReference>
<dbReference type="Proteomes" id="UP000249757">
    <property type="component" value="Unassembled WGS sequence"/>
</dbReference>
<dbReference type="EMBL" id="NQIK02000010">
    <property type="protein sequence ID" value="KAF7565957.1"/>
    <property type="molecule type" value="Genomic_DNA"/>
</dbReference>
<dbReference type="EMBL" id="NRDI02000019">
    <property type="protein sequence ID" value="KAI1509653.1"/>
    <property type="molecule type" value="Genomic_DNA"/>
</dbReference>
<evidence type="ECO:0000313" key="3">
    <source>
        <dbReference type="EMBL" id="KAI1509653.1"/>
    </source>
</evidence>
<dbReference type="OrthoDB" id="3737134at2759"/>
<protein>
    <submittedName>
        <fullName evidence="2">Uncharacterized protein</fullName>
    </submittedName>
</protein>
<comment type="caution">
    <text evidence="2">The sequence shown here is derived from an EMBL/GenBank/DDBJ whole genome shotgun (WGS) entry which is preliminary data.</text>
</comment>
<sequence>MSHYLVRKRGIPVLARSRSDAAAPWPCTLFATYSDTQAQAQASLCLRFSIPVCGFSQDQTFTLIYDADNLMPGGNFIKPATTLLPQDQLAQLARSGNPELRVLALAVKQPCSIRCPHSPGSLGPKNGFEVPFHQLRKIAQATEIDVLLDYNWVHTDNRALLEKLLKHPEELAGLVEKGKYTRQHKRVDWTVFGPVNQEEPPPYASASHKRSRPAPTNSSPKHPSPKRILLEPALFPGSPTEKATTTTQSPSPRPPSPHVLVAPDIQEAVNKAVALYLPIALEYHLQKLFEEAVEHAHDLRNQADGDFEDVIADHKIDIAGIKDDGIDEMNRVVHDKLSELKEQAQDIVDDAVERMQDGALEAYDSIDGKLIAMLDEQDEYLRRQRELNLSYKRNLDKERSRRWRNALSGRGQRSISLPL</sequence>
<accession>A0A2W1DCY8</accession>
<keyword evidence="5" id="KW-1185">Reference proteome</keyword>
<evidence type="ECO:0000256" key="1">
    <source>
        <dbReference type="SAM" id="MobiDB-lite"/>
    </source>
</evidence>
<name>A0A2W1DCY8_9PLEO</name>
<evidence type="ECO:0000313" key="4">
    <source>
        <dbReference type="Proteomes" id="UP000245464"/>
    </source>
</evidence>
<gene>
    <name evidence="3" type="ORF">Ptr86124_011239</name>
    <name evidence="2" type="ORF">PtrM4_053910</name>
</gene>
<reference evidence="3" key="2">
    <citation type="submission" date="2021-05" db="EMBL/GenBank/DDBJ databases">
        <authorList>
            <person name="Moolhuijzen P.M."/>
            <person name="Moffat C.S."/>
        </authorList>
    </citation>
    <scope>NUCLEOTIDE SEQUENCE</scope>
    <source>
        <strain evidence="3">86-124</strain>
    </source>
</reference>
<dbReference type="AlphaFoldDB" id="A0A2W1DCY8"/>
<reference evidence="2" key="1">
    <citation type="journal article" date="2018" name="BMC Genomics">
        <title>Comparative genomics of the wheat fungal pathogen Pyrenophora tritici-repentis reveals chromosomal variations and genome plasticity.</title>
        <authorList>
            <person name="Moolhuijzen P."/>
            <person name="See P.T."/>
            <person name="Hane J.K."/>
            <person name="Shi G."/>
            <person name="Liu Z."/>
            <person name="Oliver R.P."/>
            <person name="Moffat C.S."/>
        </authorList>
    </citation>
    <scope>NUCLEOTIDE SEQUENCE [LARGE SCALE GENOMIC DNA]</scope>
    <source>
        <strain evidence="2">M4</strain>
    </source>
</reference>